<organism evidence="1 2">
    <name type="scientific">Janthinobacterium lividum</name>
    <dbReference type="NCBI Taxonomy" id="29581"/>
    <lineage>
        <taxon>Bacteria</taxon>
        <taxon>Pseudomonadati</taxon>
        <taxon>Pseudomonadota</taxon>
        <taxon>Betaproteobacteria</taxon>
        <taxon>Burkholderiales</taxon>
        <taxon>Oxalobacteraceae</taxon>
        <taxon>Janthinobacterium</taxon>
    </lineage>
</organism>
<name>A0AAJ4MWM2_9BURK</name>
<dbReference type="AlphaFoldDB" id="A0AAJ4MWM2"/>
<sequence>MKAKSMECPTCGEYGDLLHATVKKTGQAVIVCTECDLLWMHPQQDIDPARALDVASFLEQAGIEPDWQELQLGARVPPPATA</sequence>
<reference evidence="1 2" key="1">
    <citation type="submission" date="2021-03" db="EMBL/GenBank/DDBJ databases">
        <title>Draft genome sequence of Janthinobacterium sp. strain PLB02 isolated from infected primmorphs (Lubomirskia baicalensis).</title>
        <authorList>
            <person name="Chernogor L.I."/>
            <person name="Belikov S.I."/>
            <person name="Petrushin I.S."/>
        </authorList>
    </citation>
    <scope>NUCLEOTIDE SEQUENCE [LARGE SCALE GENOMIC DNA]</scope>
    <source>
        <strain evidence="1 2">PLB02</strain>
    </source>
</reference>
<dbReference type="Proteomes" id="UP000662821">
    <property type="component" value="Chromosome"/>
</dbReference>
<dbReference type="EMBL" id="CP071520">
    <property type="protein sequence ID" value="QSX98604.1"/>
    <property type="molecule type" value="Genomic_DNA"/>
</dbReference>
<protein>
    <recommendedName>
        <fullName evidence="3">Transcription factor zinc-finger domain-containing protein</fullName>
    </recommendedName>
</protein>
<evidence type="ECO:0000313" key="1">
    <source>
        <dbReference type="EMBL" id="QSX98604.1"/>
    </source>
</evidence>
<accession>A0AAJ4MWM2</accession>
<evidence type="ECO:0008006" key="3">
    <source>
        <dbReference type="Google" id="ProtNLM"/>
    </source>
</evidence>
<proteinExistence type="predicted"/>
<evidence type="ECO:0000313" key="2">
    <source>
        <dbReference type="Proteomes" id="UP000662821"/>
    </source>
</evidence>
<dbReference type="GeneID" id="56946097"/>
<gene>
    <name evidence="1" type="ORF">J3P46_12315</name>
</gene>
<dbReference type="RefSeq" id="WP_092610602.1">
    <property type="nucleotide sequence ID" value="NZ_CP048832.1"/>
</dbReference>